<sequence>VLVFGSSTFGNKKILTEYGKLDAFLTAVKYENYELIYIRDEAHYGSTNKRNVLFNDIYDQQKVKKMSQKHEVRADALLQQAASFIVHMSATPNNNYPQVVLSEKDLLNDNIALVKRAAFFNHDLASIA</sequence>
<feature type="non-terminal residue" evidence="1">
    <location>
        <position position="1"/>
    </location>
</feature>
<dbReference type="Proteomes" id="UP001207252">
    <property type="component" value="Unassembled WGS sequence"/>
</dbReference>
<keyword evidence="1" id="KW-0067">ATP-binding</keyword>
<protein>
    <submittedName>
        <fullName evidence="1">ATP-binding protein</fullName>
    </submittedName>
</protein>
<dbReference type="GO" id="GO:0005524">
    <property type="term" value="F:ATP binding"/>
    <property type="evidence" value="ECO:0007669"/>
    <property type="project" value="UniProtKB-KW"/>
</dbReference>
<gene>
    <name evidence="1" type="ORF">OF365_03225</name>
</gene>
<evidence type="ECO:0000313" key="1">
    <source>
        <dbReference type="EMBL" id="MCV3754375.1"/>
    </source>
</evidence>
<comment type="caution">
    <text evidence="1">The sequence shown here is derived from an EMBL/GenBank/DDBJ whole genome shotgun (WGS) entry which is preliminary data.</text>
</comment>
<evidence type="ECO:0000313" key="2">
    <source>
        <dbReference type="Proteomes" id="UP001207252"/>
    </source>
</evidence>
<reference evidence="1 2" key="1">
    <citation type="journal article" date="2020" name="Int. J. Syst. Evol. Microbiol.">
        <title>Ureaplasma miroungigenitalium sp. nov. isolated from northern elephant seals (Mirounga angustirostris) and Ureaplasma zalophigenitalium sp. nov. isolated from California sea lions (Zalophus californianus).</title>
        <authorList>
            <person name="Volokhov D.V."/>
            <person name="Gulland F.M."/>
            <person name="Gao Y."/>
            <person name="Chizhikov V.E."/>
        </authorList>
    </citation>
    <scope>NUCLEOTIDE SEQUENCE [LARGE SCALE GENOMIC DNA]</scope>
    <source>
        <strain evidence="1 2">CSL7644-GEN</strain>
    </source>
</reference>
<keyword evidence="1" id="KW-0547">Nucleotide-binding</keyword>
<proteinExistence type="predicted"/>
<dbReference type="EMBL" id="JAOXHJ010000032">
    <property type="protein sequence ID" value="MCV3754375.1"/>
    <property type="molecule type" value="Genomic_DNA"/>
</dbReference>
<feature type="non-terminal residue" evidence="1">
    <location>
        <position position="128"/>
    </location>
</feature>
<name>A0ABT3BQ40_9BACT</name>
<organism evidence="1 2">
    <name type="scientific">Ureaplasma zalophigenitalium</name>
    <dbReference type="NCBI Taxonomy" id="907723"/>
    <lineage>
        <taxon>Bacteria</taxon>
        <taxon>Bacillati</taxon>
        <taxon>Mycoplasmatota</taxon>
        <taxon>Mycoplasmoidales</taxon>
        <taxon>Mycoplasmoidaceae</taxon>
        <taxon>Ureaplasma</taxon>
    </lineage>
</organism>
<keyword evidence="2" id="KW-1185">Reference proteome</keyword>
<accession>A0ABT3BQ40</accession>